<protein>
    <submittedName>
        <fullName evidence="2">Uncharacterized protein</fullName>
    </submittedName>
</protein>
<keyword evidence="3" id="KW-1185">Reference proteome</keyword>
<organism evidence="2 3">
    <name type="scientific">Prorocentrum cordatum</name>
    <dbReference type="NCBI Taxonomy" id="2364126"/>
    <lineage>
        <taxon>Eukaryota</taxon>
        <taxon>Sar</taxon>
        <taxon>Alveolata</taxon>
        <taxon>Dinophyceae</taxon>
        <taxon>Prorocentrales</taxon>
        <taxon>Prorocentraceae</taxon>
        <taxon>Prorocentrum</taxon>
    </lineage>
</organism>
<sequence>MPSIRRLLFLLLACIVIVAQLSLSGIARRSGPAALLDDDGGSVGGPGLQTSAGLTSSGAGASDVRLASDAPPGGGRTLQVVFVKYYQTGSSRMRVDDTNVMLRMQADSSINSTGILCDEYRKVYCGGVLRADLVVHVKIECRCDAGHLGIGMRHVYEPVDGLIKFGGLEAFLSGKAGPNKHLTMGACIDGRADGRCFSAYIVASKEMKRRADAVLGTSPSKAFVIPHHHSNFHDRVRDAGLPPSTVALAGKYKNNALVKNLSSFLRQQGLRDITVRYLREIKCKDGAALPPSETGDCFAQALKTVSVGIAWWQPGDPDKTGDPGIERVALVENSAQRLLNFLAVGVPAVAFAGYEAMQDALEGAHHLGAAADEPSLQLRVLGLLRDPAAMDEARREALEIARRFAPGAVGGIYRAALPEMARLGRLAG</sequence>
<evidence type="ECO:0000313" key="2">
    <source>
        <dbReference type="EMBL" id="CAK0873198.1"/>
    </source>
</evidence>
<feature type="signal peptide" evidence="1">
    <location>
        <begin position="1"/>
        <end position="19"/>
    </location>
</feature>
<dbReference type="Proteomes" id="UP001189429">
    <property type="component" value="Unassembled WGS sequence"/>
</dbReference>
<evidence type="ECO:0000313" key="3">
    <source>
        <dbReference type="Proteomes" id="UP001189429"/>
    </source>
</evidence>
<dbReference type="EMBL" id="CAUYUJ010017250">
    <property type="protein sequence ID" value="CAK0873198.1"/>
    <property type="molecule type" value="Genomic_DNA"/>
</dbReference>
<comment type="caution">
    <text evidence="2">The sequence shown here is derived from an EMBL/GenBank/DDBJ whole genome shotgun (WGS) entry which is preliminary data.</text>
</comment>
<feature type="chain" id="PRO_5047356512" evidence="1">
    <location>
        <begin position="20"/>
        <end position="428"/>
    </location>
</feature>
<keyword evidence="1" id="KW-0732">Signal</keyword>
<gene>
    <name evidence="2" type="ORF">PCOR1329_LOCUS58462</name>
</gene>
<proteinExistence type="predicted"/>
<accession>A0ABN9VIX6</accession>
<name>A0ABN9VIX6_9DINO</name>
<reference evidence="2" key="1">
    <citation type="submission" date="2023-10" db="EMBL/GenBank/DDBJ databases">
        <authorList>
            <person name="Chen Y."/>
            <person name="Shah S."/>
            <person name="Dougan E. K."/>
            <person name="Thang M."/>
            <person name="Chan C."/>
        </authorList>
    </citation>
    <scope>NUCLEOTIDE SEQUENCE [LARGE SCALE GENOMIC DNA]</scope>
</reference>
<evidence type="ECO:0000256" key="1">
    <source>
        <dbReference type="SAM" id="SignalP"/>
    </source>
</evidence>